<organism evidence="1 2">
    <name type="scientific">Nesidiocoris tenuis</name>
    <dbReference type="NCBI Taxonomy" id="355587"/>
    <lineage>
        <taxon>Eukaryota</taxon>
        <taxon>Metazoa</taxon>
        <taxon>Ecdysozoa</taxon>
        <taxon>Arthropoda</taxon>
        <taxon>Hexapoda</taxon>
        <taxon>Insecta</taxon>
        <taxon>Pterygota</taxon>
        <taxon>Neoptera</taxon>
        <taxon>Paraneoptera</taxon>
        <taxon>Hemiptera</taxon>
        <taxon>Heteroptera</taxon>
        <taxon>Panheteroptera</taxon>
        <taxon>Cimicomorpha</taxon>
        <taxon>Miridae</taxon>
        <taxon>Dicyphina</taxon>
        <taxon>Nesidiocoris</taxon>
    </lineage>
</organism>
<proteinExistence type="predicted"/>
<name>A0A6H5HDI4_9HEMI</name>
<sequence>MIVKSCCNHDGNEYFRDRTSIERLRSIRVCTPTSASGLRLGIMDPCIGAAKYLLQSFGHTYSPERNLFRICRIGVVGLLHLRWDQEPGAFQYRPSGFWVASMLCALSSRTGAPRACSRRR</sequence>
<evidence type="ECO:0000313" key="2">
    <source>
        <dbReference type="Proteomes" id="UP000479000"/>
    </source>
</evidence>
<keyword evidence="2" id="KW-1185">Reference proteome</keyword>
<evidence type="ECO:0000313" key="1">
    <source>
        <dbReference type="EMBL" id="CAB0014344.1"/>
    </source>
</evidence>
<dbReference type="Proteomes" id="UP000479000">
    <property type="component" value="Unassembled WGS sequence"/>
</dbReference>
<accession>A0A6H5HDI4</accession>
<dbReference type="EMBL" id="CADCXU010027723">
    <property type="protein sequence ID" value="CAB0014344.1"/>
    <property type="molecule type" value="Genomic_DNA"/>
</dbReference>
<protein>
    <submittedName>
        <fullName evidence="1">Uncharacterized protein</fullName>
    </submittedName>
</protein>
<dbReference type="AlphaFoldDB" id="A0A6H5HDI4"/>
<feature type="non-terminal residue" evidence="1">
    <location>
        <position position="120"/>
    </location>
</feature>
<gene>
    <name evidence="1" type="ORF">NTEN_LOCUS18778</name>
</gene>
<reference evidence="1 2" key="1">
    <citation type="submission" date="2020-02" db="EMBL/GenBank/DDBJ databases">
        <authorList>
            <person name="Ferguson B K."/>
        </authorList>
    </citation>
    <scope>NUCLEOTIDE SEQUENCE [LARGE SCALE GENOMIC DNA]</scope>
</reference>